<dbReference type="PANTHER" id="PTHR32161">
    <property type="entry name" value="DPP6 N-TERMINAL DOMAIN-LIKE PROTEIN"/>
    <property type="match status" value="1"/>
</dbReference>
<keyword evidence="4" id="KW-1185">Reference proteome</keyword>
<protein>
    <submittedName>
        <fullName evidence="3">Protein tolB</fullName>
    </submittedName>
</protein>
<feature type="signal peptide" evidence="2">
    <location>
        <begin position="1"/>
        <end position="21"/>
    </location>
</feature>
<dbReference type="OrthoDB" id="43744at2759"/>
<evidence type="ECO:0000256" key="2">
    <source>
        <dbReference type="SAM" id="SignalP"/>
    </source>
</evidence>
<evidence type="ECO:0000313" key="4">
    <source>
        <dbReference type="Proteomes" id="UP000634136"/>
    </source>
</evidence>
<evidence type="ECO:0000256" key="1">
    <source>
        <dbReference type="SAM" id="MobiDB-lite"/>
    </source>
</evidence>
<feature type="region of interest" description="Disordered" evidence="1">
    <location>
        <begin position="743"/>
        <end position="766"/>
    </location>
</feature>
<accession>A0A834SV67</accession>
<name>A0A834SV67_9FABA</name>
<dbReference type="EMBL" id="JAAIUW010000011">
    <property type="protein sequence ID" value="KAF7809295.1"/>
    <property type="molecule type" value="Genomic_DNA"/>
</dbReference>
<evidence type="ECO:0000313" key="3">
    <source>
        <dbReference type="EMBL" id="KAF7809295.1"/>
    </source>
</evidence>
<gene>
    <name evidence="3" type="ORF">G2W53_036038</name>
</gene>
<feature type="chain" id="PRO_5032970702" evidence="2">
    <location>
        <begin position="22"/>
        <end position="990"/>
    </location>
</feature>
<dbReference type="Pfam" id="PF07816">
    <property type="entry name" value="DUF1645"/>
    <property type="match status" value="1"/>
</dbReference>
<feature type="region of interest" description="Disordered" evidence="1">
    <location>
        <begin position="923"/>
        <end position="960"/>
    </location>
</feature>
<comment type="caution">
    <text evidence="3">The sequence shown here is derived from an EMBL/GenBank/DDBJ whole genome shotgun (WGS) entry which is preliminary data.</text>
</comment>
<dbReference type="Proteomes" id="UP000634136">
    <property type="component" value="Unassembled WGS sequence"/>
</dbReference>
<dbReference type="InterPro" id="IPR011042">
    <property type="entry name" value="6-blade_b-propeller_TolB-like"/>
</dbReference>
<feature type="compositionally biased region" description="Low complexity" evidence="1">
    <location>
        <begin position="923"/>
        <end position="932"/>
    </location>
</feature>
<dbReference type="InterPro" id="IPR011659">
    <property type="entry name" value="WD40"/>
</dbReference>
<dbReference type="Gene3D" id="2.120.10.30">
    <property type="entry name" value="TolB, C-terminal domain"/>
    <property type="match status" value="3"/>
</dbReference>
<dbReference type="PANTHER" id="PTHR32161:SF8">
    <property type="entry name" value="DPP6 N-TERMINAL DOMAIN-LIKE PROTEIN"/>
    <property type="match status" value="1"/>
</dbReference>
<dbReference type="Pfam" id="PF07676">
    <property type="entry name" value="PD40"/>
    <property type="match status" value="3"/>
</dbReference>
<keyword evidence="2" id="KW-0732">Signal</keyword>
<dbReference type="AlphaFoldDB" id="A0A834SV67"/>
<dbReference type="SUPFAM" id="SSF82171">
    <property type="entry name" value="DPP6 N-terminal domain-like"/>
    <property type="match status" value="2"/>
</dbReference>
<proteinExistence type="predicted"/>
<feature type="compositionally biased region" description="Acidic residues" evidence="1">
    <location>
        <begin position="752"/>
        <end position="766"/>
    </location>
</feature>
<organism evidence="3 4">
    <name type="scientific">Senna tora</name>
    <dbReference type="NCBI Taxonomy" id="362788"/>
    <lineage>
        <taxon>Eukaryota</taxon>
        <taxon>Viridiplantae</taxon>
        <taxon>Streptophyta</taxon>
        <taxon>Embryophyta</taxon>
        <taxon>Tracheophyta</taxon>
        <taxon>Spermatophyta</taxon>
        <taxon>Magnoliopsida</taxon>
        <taxon>eudicotyledons</taxon>
        <taxon>Gunneridae</taxon>
        <taxon>Pentapetalae</taxon>
        <taxon>rosids</taxon>
        <taxon>fabids</taxon>
        <taxon>Fabales</taxon>
        <taxon>Fabaceae</taxon>
        <taxon>Caesalpinioideae</taxon>
        <taxon>Cassia clade</taxon>
        <taxon>Senna</taxon>
    </lineage>
</organism>
<sequence>MIVSNLHFLLMFLIFLSSVTADHDTSSGTSILYYSFGRTNFAFDIYTLPILHSPTPQRQTKLTDGRSVNFNGHFPSPSSSSLLLSLLPNHTAIRTRPDSNSLPLVYVTERDDGFSTVYLDWVYSSDDEYTRRRSSLEVGSVADRIQIPLLGNDPNRKRVSMKDRPSVSGEYLVYVSTHEDPGVLMASWAAVYSTHLKTGSTRRLTPYGVADFSPAVSPSGIFTAVASYGERGWSGEVEDLTTDIYVFMTRDGSERVKVVEHGGWPSWVDDRTIYFHRRGDDQWMSVYRAILPSHGSISTDTVAIERVTPPGIHAFTPATSPGNNDFIAVATKRKTSSYRHIELFDLVKKEFKELTRLVSPDSYHYNPFLSPDATRVGYHKCRGKPKENESPVMMLDNIRTTNPDLSLFRFDGSFPAFSPSGDRLIYVGTGVSVMNPDGSNQREVSNAYAISTAWDPVRPGVVYIASGFPFSPASTEVNIISIDIDENNEKKLTINGKNNAFPSPSPDGKWLVFRSGRSGYMNLYIMDAVEGERNGLQRLTEGPWTDTMCVWSPDGDWIVFASDRINPGGRSFELYMIHPNGTGLRKVIPRAAGARASHPSFSPDGKSLVFTADFAGLSAEPISVPIQIQPYGEIFTVKLDGSDLTRLTHDAYEDGLPAWSPRYIGPRNVERPKGGSYCSFGDGRWLENKPNTNRVQCEQLDLKKETIMQTMSVLPLSHAFSTDVPEISANFVENLMAELKIDDQGSEKEVVEQEQEQEGEEDEEEFSFACTNPDGSAISADDAFDNGQIRPMFPVFDRNLLFSDEYDGSSAPPSPLRKVFVEQRGLFSSLSSSESESDELEGAAPEGTYCEWSAKTAVEAASSSKCNKSNSTGFSKLWKFRESKLRSNSDGKDAFVFLNSPANRSTAKPGNSGKDTEKAVTAKAKTQQTTTQNGVVKAAKSKTTSPAHRNPYALKKESDKRKSYLPYRQDLVGIGIFTNVNGLSRNVHPF</sequence>
<dbReference type="InterPro" id="IPR012442">
    <property type="entry name" value="DUF1645_plant"/>
</dbReference>
<reference evidence="3" key="1">
    <citation type="submission" date="2020-09" db="EMBL/GenBank/DDBJ databases">
        <title>Genome-Enabled Discovery of Anthraquinone Biosynthesis in Senna tora.</title>
        <authorList>
            <person name="Kang S.-H."/>
            <person name="Pandey R.P."/>
            <person name="Lee C.-M."/>
            <person name="Sim J.-S."/>
            <person name="Jeong J.-T."/>
            <person name="Choi B.-S."/>
            <person name="Jung M."/>
            <person name="Ginzburg D."/>
            <person name="Zhao K."/>
            <person name="Won S.Y."/>
            <person name="Oh T.-J."/>
            <person name="Yu Y."/>
            <person name="Kim N.-H."/>
            <person name="Lee O.R."/>
            <person name="Lee T.-H."/>
            <person name="Bashyal P."/>
            <person name="Kim T.-S."/>
            <person name="Lee W.-H."/>
            <person name="Kawkins C."/>
            <person name="Kim C.-K."/>
            <person name="Kim J.S."/>
            <person name="Ahn B.O."/>
            <person name="Rhee S.Y."/>
            <person name="Sohng J.K."/>
        </authorList>
    </citation>
    <scope>NUCLEOTIDE SEQUENCE</scope>
    <source>
        <tissue evidence="3">Leaf</tissue>
    </source>
</reference>